<evidence type="ECO:0000259" key="13">
    <source>
        <dbReference type="PROSITE" id="PS50958"/>
    </source>
</evidence>
<evidence type="ECO:0000256" key="4">
    <source>
        <dbReference type="ARBA" id="ARBA00022722"/>
    </source>
</evidence>
<dbReference type="SUPFAM" id="SSF90188">
    <property type="entry name" value="Somatomedin B domain"/>
    <property type="match status" value="2"/>
</dbReference>
<evidence type="ECO:0000256" key="11">
    <source>
        <dbReference type="ARBA" id="ARBA00023239"/>
    </source>
</evidence>
<keyword evidence="5 12" id="KW-0479">Metal-binding</keyword>
<evidence type="ECO:0000256" key="9">
    <source>
        <dbReference type="ARBA" id="ARBA00023157"/>
    </source>
</evidence>
<dbReference type="Pfam" id="PF01033">
    <property type="entry name" value="Somatomedin_B"/>
    <property type="match status" value="2"/>
</dbReference>
<dbReference type="PROSITE" id="PS00524">
    <property type="entry name" value="SMB_1"/>
    <property type="match status" value="2"/>
</dbReference>
<evidence type="ECO:0000256" key="3">
    <source>
        <dbReference type="ARBA" id="ARBA00011245"/>
    </source>
</evidence>
<evidence type="ECO:0000256" key="12">
    <source>
        <dbReference type="RuleBase" id="RU367085"/>
    </source>
</evidence>
<comment type="similarity">
    <text evidence="2 12">Belongs to the ENDOU family.</text>
</comment>
<keyword evidence="9" id="KW-1015">Disulfide bond</keyword>
<keyword evidence="16" id="KW-1185">Reference proteome</keyword>
<evidence type="ECO:0000256" key="8">
    <source>
        <dbReference type="ARBA" id="ARBA00022884"/>
    </source>
</evidence>
<sequence>MAQVFKLVFVALLIAQSQASILRSIFADDSCQGRCNVTGTVPGAPCQCNTACVRYDDCCPDYYSLCLGQTGSCVGRCDQSGTVPGTCQCNKPCVDFGDCCPDYSDVCQPTDGVSDRELEDLGEELLGLDTESNAASYIQLDLQGKTSSGSSQDVAPLPLMTVASAAYTRPTIQKLLALHDIYDANVNIGEAYSAAEEAKINDFLDAIFATPIMQRAQDFLASKNLPNGRSNFYELWFGLFSRGNGALGSCGLEHVLMAELRGTDNVLGFHNWVFYALEEAASRVNYRGWMETVDLGSKGSIIEHNFVWQNTNKPVSSMFVGTSPELELALYTVCFYARSGAKCGVKLNGQVVKIQTYTSGSRGQFVGTAYPDLSG</sequence>
<evidence type="ECO:0000256" key="5">
    <source>
        <dbReference type="ARBA" id="ARBA00022723"/>
    </source>
</evidence>
<comment type="subunit">
    <text evidence="3 12">Monomer.</text>
</comment>
<dbReference type="SMART" id="SM00201">
    <property type="entry name" value="SO"/>
    <property type="match status" value="2"/>
</dbReference>
<dbReference type="Gene3D" id="4.10.410.20">
    <property type="match status" value="2"/>
</dbReference>
<keyword evidence="6 12" id="KW-0255">Endonuclease</keyword>
<keyword evidence="10 12" id="KW-0464">Manganese</keyword>
<keyword evidence="4 12" id="KW-0540">Nuclease</keyword>
<keyword evidence="8 12" id="KW-0694">RNA-binding</keyword>
<evidence type="ECO:0000256" key="1">
    <source>
        <dbReference type="ARBA" id="ARBA00001936"/>
    </source>
</evidence>
<dbReference type="EMBL" id="CAXLJM020000072">
    <property type="protein sequence ID" value="CAL8126904.1"/>
    <property type="molecule type" value="Genomic_DNA"/>
</dbReference>
<evidence type="ECO:0000256" key="10">
    <source>
        <dbReference type="ARBA" id="ARBA00023211"/>
    </source>
</evidence>
<dbReference type="PROSITE" id="PS51959">
    <property type="entry name" value="ENDOU"/>
    <property type="match status" value="1"/>
</dbReference>
<gene>
    <name evidence="15" type="ORF">ODALV1_LOCUS21607</name>
</gene>
<dbReference type="PROSITE" id="PS50958">
    <property type="entry name" value="SMB_2"/>
    <property type="match status" value="2"/>
</dbReference>
<dbReference type="SUPFAM" id="SSF142877">
    <property type="entry name" value="EndoU-like"/>
    <property type="match status" value="1"/>
</dbReference>
<feature type="domain" description="EndoU" evidence="14">
    <location>
        <begin position="114"/>
        <end position="375"/>
    </location>
</feature>
<dbReference type="PANTHER" id="PTHR12439:SF42">
    <property type="entry name" value="ENDORIBONUCLEASE-RELATED"/>
    <property type="match status" value="1"/>
</dbReference>
<keyword evidence="7 12" id="KW-0378">Hydrolase</keyword>
<dbReference type="InterPro" id="IPR039787">
    <property type="entry name" value="ENDOU"/>
</dbReference>
<reference evidence="15 16" key="1">
    <citation type="submission" date="2024-08" db="EMBL/GenBank/DDBJ databases">
        <authorList>
            <person name="Cucini C."/>
            <person name="Frati F."/>
        </authorList>
    </citation>
    <scope>NUCLEOTIDE SEQUENCE [LARGE SCALE GENOMIC DNA]</scope>
</reference>
<keyword evidence="12" id="KW-0732">Signal</keyword>
<keyword evidence="11" id="KW-0456">Lyase</keyword>
<evidence type="ECO:0000256" key="6">
    <source>
        <dbReference type="ARBA" id="ARBA00022759"/>
    </source>
</evidence>
<dbReference type="Proteomes" id="UP001642540">
    <property type="component" value="Unassembled WGS sequence"/>
</dbReference>
<dbReference type="Pfam" id="PF09412">
    <property type="entry name" value="XendoU"/>
    <property type="match status" value="1"/>
</dbReference>
<evidence type="ECO:0000313" key="16">
    <source>
        <dbReference type="Proteomes" id="UP001642540"/>
    </source>
</evidence>
<feature type="chain" id="PRO_5045000801" evidence="12">
    <location>
        <begin position="20"/>
        <end position="375"/>
    </location>
</feature>
<feature type="domain" description="SMB" evidence="13">
    <location>
        <begin position="27"/>
        <end position="68"/>
    </location>
</feature>
<organism evidence="15 16">
    <name type="scientific">Orchesella dallaii</name>
    <dbReference type="NCBI Taxonomy" id="48710"/>
    <lineage>
        <taxon>Eukaryota</taxon>
        <taxon>Metazoa</taxon>
        <taxon>Ecdysozoa</taxon>
        <taxon>Arthropoda</taxon>
        <taxon>Hexapoda</taxon>
        <taxon>Collembola</taxon>
        <taxon>Entomobryomorpha</taxon>
        <taxon>Entomobryoidea</taxon>
        <taxon>Orchesellidae</taxon>
        <taxon>Orchesellinae</taxon>
        <taxon>Orchesella</taxon>
    </lineage>
</organism>
<evidence type="ECO:0000256" key="2">
    <source>
        <dbReference type="ARBA" id="ARBA00010168"/>
    </source>
</evidence>
<dbReference type="CDD" id="cd21159">
    <property type="entry name" value="XendoU"/>
    <property type="match status" value="1"/>
</dbReference>
<dbReference type="PANTHER" id="PTHR12439">
    <property type="entry name" value="PLACENTAL PROTEIN 11-RELATED"/>
    <property type="match status" value="1"/>
</dbReference>
<dbReference type="InterPro" id="IPR018998">
    <property type="entry name" value="EndoU_C"/>
</dbReference>
<comment type="cofactor">
    <cofactor evidence="1 12">
        <name>Mn(2+)</name>
        <dbReference type="ChEBI" id="CHEBI:29035"/>
    </cofactor>
</comment>
<dbReference type="InterPro" id="IPR036024">
    <property type="entry name" value="Somatomedin_B-like_dom_sf"/>
</dbReference>
<dbReference type="InterPro" id="IPR001212">
    <property type="entry name" value="Somatomedin_B_dom"/>
</dbReference>
<protein>
    <submittedName>
        <fullName evidence="15">Uncharacterized protein</fullName>
    </submittedName>
</protein>
<feature type="domain" description="SMB" evidence="13">
    <location>
        <begin position="69"/>
        <end position="110"/>
    </location>
</feature>
<evidence type="ECO:0000313" key="15">
    <source>
        <dbReference type="EMBL" id="CAL8126904.1"/>
    </source>
</evidence>
<accession>A0ABP1RDT4</accession>
<name>A0ABP1RDT4_9HEXA</name>
<comment type="caution">
    <text evidence="15">The sequence shown here is derived from an EMBL/GenBank/DDBJ whole genome shotgun (WGS) entry which is preliminary data.</text>
</comment>
<feature type="signal peptide" evidence="12">
    <location>
        <begin position="1"/>
        <end position="19"/>
    </location>
</feature>
<evidence type="ECO:0000259" key="14">
    <source>
        <dbReference type="PROSITE" id="PS51959"/>
    </source>
</evidence>
<evidence type="ECO:0000256" key="7">
    <source>
        <dbReference type="ARBA" id="ARBA00022801"/>
    </source>
</evidence>
<dbReference type="InterPro" id="IPR037227">
    <property type="entry name" value="EndoU-like"/>
</dbReference>
<proteinExistence type="inferred from homology"/>